<evidence type="ECO:0000313" key="8">
    <source>
        <dbReference type="Proteomes" id="UP000610931"/>
    </source>
</evidence>
<dbReference type="GO" id="GO:0016491">
    <property type="term" value="F:oxidoreductase activity"/>
    <property type="evidence" value="ECO:0007669"/>
    <property type="project" value="InterPro"/>
</dbReference>
<dbReference type="InterPro" id="IPR000866">
    <property type="entry name" value="AhpC/TSA"/>
</dbReference>
<dbReference type="CDD" id="cd02966">
    <property type="entry name" value="TlpA_like_family"/>
    <property type="match status" value="1"/>
</dbReference>
<dbReference type="PANTHER" id="PTHR42852:SF6">
    <property type="entry name" value="THIOL:DISULFIDE INTERCHANGE PROTEIN DSBE"/>
    <property type="match status" value="1"/>
</dbReference>
<comment type="subcellular location">
    <subcellularLocation>
        <location evidence="1">Cell envelope</location>
    </subcellularLocation>
</comment>
<protein>
    <submittedName>
        <fullName evidence="7">TlpA family protein disulfide reductase</fullName>
    </submittedName>
</protein>
<dbReference type="GO" id="GO:0016209">
    <property type="term" value="F:antioxidant activity"/>
    <property type="evidence" value="ECO:0007669"/>
    <property type="project" value="InterPro"/>
</dbReference>
<keyword evidence="4" id="KW-0676">Redox-active center</keyword>
<feature type="chain" id="PRO_5035145477" evidence="5">
    <location>
        <begin position="20"/>
        <end position="408"/>
    </location>
</feature>
<dbReference type="PANTHER" id="PTHR42852">
    <property type="entry name" value="THIOL:DISULFIDE INTERCHANGE PROTEIN DSBE"/>
    <property type="match status" value="1"/>
</dbReference>
<dbReference type="SUPFAM" id="SSF52833">
    <property type="entry name" value="Thioredoxin-like"/>
    <property type="match status" value="1"/>
</dbReference>
<dbReference type="InterPro" id="IPR017937">
    <property type="entry name" value="Thioredoxin_CS"/>
</dbReference>
<dbReference type="PROSITE" id="PS00194">
    <property type="entry name" value="THIOREDOXIN_1"/>
    <property type="match status" value="1"/>
</dbReference>
<sequence>MKLFKTVLLLLFSFVTAFADNNKGNVEAEAFTITGDLTSYYTEGTIKIVGYPKKASSGGGGIMMMGGSTPNEIVYAEGPVTKGTFKISGKISKPQNVYIYINAKNKQGILMGATKGMNFILSSGDFKMTLGDRPGVFTMTGGDNRFNEIIFAYKSAPEYIELQDSYGKIYTDYNSKTEAEKAKVNDEAVRISGEMIDYQLAHYLHVAKTVKDKDVLLMLFDSASYGGPWIEETRKALINICVEDAQIKDIIFKAIDAGKARAAKNKVGVGSDMNSFYAETLEGKAISLKDVCSKEENKFVLLEFWASWCGPCRSEIPHMKEAYSEYNPKGFEIFSFTIDDSRAAWQKASKEENLPWIDSGMGTKTGPKELYGITGVPANFLVDTSTGKIVAINLRGEKLTQKLKELLD</sequence>
<feature type="domain" description="Thioredoxin" evidence="6">
    <location>
        <begin position="267"/>
        <end position="408"/>
    </location>
</feature>
<keyword evidence="2" id="KW-0201">Cytochrome c-type biogenesis</keyword>
<evidence type="ECO:0000256" key="5">
    <source>
        <dbReference type="SAM" id="SignalP"/>
    </source>
</evidence>
<dbReference type="InterPro" id="IPR050553">
    <property type="entry name" value="Thioredoxin_ResA/DsbE_sf"/>
</dbReference>
<keyword evidence="3" id="KW-1015">Disulfide bond</keyword>
<organism evidence="7 8">
    <name type="scientific">Snuella sedimenti</name>
    <dbReference type="NCBI Taxonomy" id="2798802"/>
    <lineage>
        <taxon>Bacteria</taxon>
        <taxon>Pseudomonadati</taxon>
        <taxon>Bacteroidota</taxon>
        <taxon>Flavobacteriia</taxon>
        <taxon>Flavobacteriales</taxon>
        <taxon>Flavobacteriaceae</taxon>
        <taxon>Snuella</taxon>
    </lineage>
</organism>
<comment type="caution">
    <text evidence="7">The sequence shown here is derived from an EMBL/GenBank/DDBJ whole genome shotgun (WGS) entry which is preliminary data.</text>
</comment>
<dbReference type="RefSeq" id="WP_199113667.1">
    <property type="nucleotide sequence ID" value="NZ_JAELVQ010000003.1"/>
</dbReference>
<dbReference type="InterPro" id="IPR036249">
    <property type="entry name" value="Thioredoxin-like_sf"/>
</dbReference>
<accession>A0A8J7IGV8</accession>
<dbReference type="AlphaFoldDB" id="A0A8J7IGV8"/>
<name>A0A8J7IGV8_9FLAO</name>
<dbReference type="InterPro" id="IPR013766">
    <property type="entry name" value="Thioredoxin_domain"/>
</dbReference>
<evidence type="ECO:0000313" key="7">
    <source>
        <dbReference type="EMBL" id="MBJ6367276.1"/>
    </source>
</evidence>
<gene>
    <name evidence="7" type="ORF">JF259_04135</name>
</gene>
<reference evidence="7" key="1">
    <citation type="submission" date="2020-12" db="EMBL/GenBank/DDBJ databases">
        <title>Snuella sp. nov., isolated from sediment in Incheon.</title>
        <authorList>
            <person name="Kim W."/>
        </authorList>
    </citation>
    <scope>NUCLEOTIDE SEQUENCE</scope>
    <source>
        <strain evidence="7">CAU 1569</strain>
    </source>
</reference>
<dbReference type="GO" id="GO:0030313">
    <property type="term" value="C:cell envelope"/>
    <property type="evidence" value="ECO:0007669"/>
    <property type="project" value="UniProtKB-SubCell"/>
</dbReference>
<evidence type="ECO:0000256" key="1">
    <source>
        <dbReference type="ARBA" id="ARBA00004196"/>
    </source>
</evidence>
<dbReference type="EMBL" id="JAELVQ010000003">
    <property type="protein sequence ID" value="MBJ6367276.1"/>
    <property type="molecule type" value="Genomic_DNA"/>
</dbReference>
<dbReference type="Gene3D" id="3.40.30.10">
    <property type="entry name" value="Glutaredoxin"/>
    <property type="match status" value="1"/>
</dbReference>
<dbReference type="GO" id="GO:0017004">
    <property type="term" value="P:cytochrome complex assembly"/>
    <property type="evidence" value="ECO:0007669"/>
    <property type="project" value="UniProtKB-KW"/>
</dbReference>
<evidence type="ECO:0000259" key="6">
    <source>
        <dbReference type="PROSITE" id="PS51352"/>
    </source>
</evidence>
<proteinExistence type="predicted"/>
<dbReference type="Proteomes" id="UP000610931">
    <property type="component" value="Unassembled WGS sequence"/>
</dbReference>
<keyword evidence="5" id="KW-0732">Signal</keyword>
<dbReference type="Pfam" id="PF00578">
    <property type="entry name" value="AhpC-TSA"/>
    <property type="match status" value="1"/>
</dbReference>
<feature type="signal peptide" evidence="5">
    <location>
        <begin position="1"/>
        <end position="19"/>
    </location>
</feature>
<keyword evidence="8" id="KW-1185">Reference proteome</keyword>
<dbReference type="PROSITE" id="PS51352">
    <property type="entry name" value="THIOREDOXIN_2"/>
    <property type="match status" value="1"/>
</dbReference>
<evidence type="ECO:0000256" key="3">
    <source>
        <dbReference type="ARBA" id="ARBA00023157"/>
    </source>
</evidence>
<evidence type="ECO:0000256" key="2">
    <source>
        <dbReference type="ARBA" id="ARBA00022748"/>
    </source>
</evidence>
<evidence type="ECO:0000256" key="4">
    <source>
        <dbReference type="ARBA" id="ARBA00023284"/>
    </source>
</evidence>